<keyword evidence="2 5" id="KW-0812">Transmembrane</keyword>
<dbReference type="PANTHER" id="PTHR11863">
    <property type="entry name" value="STEROL DESATURASE"/>
    <property type="match status" value="1"/>
</dbReference>
<dbReference type="Proteomes" id="UP000326757">
    <property type="component" value="Unassembled WGS sequence"/>
</dbReference>
<comment type="subcellular location">
    <subcellularLocation>
        <location evidence="1">Membrane</location>
    </subcellularLocation>
</comment>
<keyword evidence="4 5" id="KW-0472">Membrane</keyword>
<dbReference type="GO" id="GO:0005506">
    <property type="term" value="F:iron ion binding"/>
    <property type="evidence" value="ECO:0007669"/>
    <property type="project" value="InterPro"/>
</dbReference>
<evidence type="ECO:0000256" key="3">
    <source>
        <dbReference type="ARBA" id="ARBA00022989"/>
    </source>
</evidence>
<dbReference type="OrthoDB" id="408954at2759"/>
<organism evidence="7 8">
    <name type="scientific">Monilinia laxa</name>
    <name type="common">Brown rot fungus</name>
    <name type="synonym">Sclerotinia laxa</name>
    <dbReference type="NCBI Taxonomy" id="61186"/>
    <lineage>
        <taxon>Eukaryota</taxon>
        <taxon>Fungi</taxon>
        <taxon>Dikarya</taxon>
        <taxon>Ascomycota</taxon>
        <taxon>Pezizomycotina</taxon>
        <taxon>Leotiomycetes</taxon>
        <taxon>Helotiales</taxon>
        <taxon>Sclerotiniaceae</taxon>
        <taxon>Monilinia</taxon>
    </lineage>
</organism>
<accession>A0A5N6K4N9</accession>
<evidence type="ECO:0000313" key="8">
    <source>
        <dbReference type="Proteomes" id="UP000326757"/>
    </source>
</evidence>
<feature type="transmembrane region" description="Helical" evidence="5">
    <location>
        <begin position="342"/>
        <end position="366"/>
    </location>
</feature>
<dbReference type="Pfam" id="PF04116">
    <property type="entry name" value="FA_hydroxylase"/>
    <property type="match status" value="1"/>
</dbReference>
<dbReference type="InterPro" id="IPR006694">
    <property type="entry name" value="Fatty_acid_hydroxylase"/>
</dbReference>
<evidence type="ECO:0000256" key="2">
    <source>
        <dbReference type="ARBA" id="ARBA00022692"/>
    </source>
</evidence>
<dbReference type="AlphaFoldDB" id="A0A5N6K4N9"/>
<evidence type="ECO:0000256" key="4">
    <source>
        <dbReference type="ARBA" id="ARBA00023136"/>
    </source>
</evidence>
<dbReference type="GO" id="GO:0016020">
    <property type="term" value="C:membrane"/>
    <property type="evidence" value="ECO:0007669"/>
    <property type="project" value="UniProtKB-SubCell"/>
</dbReference>
<dbReference type="InterPro" id="IPR050307">
    <property type="entry name" value="Sterol_Desaturase_Related"/>
</dbReference>
<keyword evidence="3 5" id="KW-1133">Transmembrane helix</keyword>
<name>A0A5N6K4N9_MONLA</name>
<feature type="transmembrane region" description="Helical" evidence="5">
    <location>
        <begin position="182"/>
        <end position="203"/>
    </location>
</feature>
<proteinExistence type="predicted"/>
<feature type="domain" description="Fatty acid hydroxylase" evidence="6">
    <location>
        <begin position="354"/>
        <end position="488"/>
    </location>
</feature>
<dbReference type="EMBL" id="VIGI01000008">
    <property type="protein sequence ID" value="KAB8297283.1"/>
    <property type="molecule type" value="Genomic_DNA"/>
</dbReference>
<reference evidence="7 8" key="1">
    <citation type="submission" date="2019-06" db="EMBL/GenBank/DDBJ databases">
        <title>Genome Sequence of the Brown Rot Fungal Pathogen Monilinia laxa.</title>
        <authorList>
            <person name="De Miccolis Angelini R.M."/>
            <person name="Landi L."/>
            <person name="Abate D."/>
            <person name="Pollastro S."/>
            <person name="Romanazzi G."/>
            <person name="Faretra F."/>
        </authorList>
    </citation>
    <scope>NUCLEOTIDE SEQUENCE [LARGE SCALE GENOMIC DNA]</scope>
    <source>
        <strain evidence="7 8">Mlax316</strain>
    </source>
</reference>
<feature type="transmembrane region" description="Helical" evidence="5">
    <location>
        <begin position="75"/>
        <end position="97"/>
    </location>
</feature>
<dbReference type="GO" id="GO:0008610">
    <property type="term" value="P:lipid biosynthetic process"/>
    <property type="evidence" value="ECO:0007669"/>
    <property type="project" value="InterPro"/>
</dbReference>
<comment type="caution">
    <text evidence="7">The sequence shown here is derived from an EMBL/GenBank/DDBJ whole genome shotgun (WGS) entry which is preliminary data.</text>
</comment>
<protein>
    <recommendedName>
        <fullName evidence="6">Fatty acid hydroxylase domain-containing protein</fullName>
    </recommendedName>
</protein>
<gene>
    <name evidence="7" type="ORF">EYC80_002642</name>
</gene>
<dbReference type="GO" id="GO:0016491">
    <property type="term" value="F:oxidoreductase activity"/>
    <property type="evidence" value="ECO:0007669"/>
    <property type="project" value="InterPro"/>
</dbReference>
<evidence type="ECO:0000256" key="1">
    <source>
        <dbReference type="ARBA" id="ARBA00004370"/>
    </source>
</evidence>
<keyword evidence="8" id="KW-1185">Reference proteome</keyword>
<evidence type="ECO:0000313" key="7">
    <source>
        <dbReference type="EMBL" id="KAB8297283.1"/>
    </source>
</evidence>
<evidence type="ECO:0000256" key="5">
    <source>
        <dbReference type="SAM" id="Phobius"/>
    </source>
</evidence>
<sequence>MNSYGVQVRVTKKRGIPFNLEGEKKKKKKKHKKRRLKNKSHCRNHFSILFLLHRLLPHLTSLAHSNHHSLTHSLLTFFILSFFSTFLLSYLILVLLFHISLITSTHSFVCNTITAAINQLAILSPKNQQIDTCTVLQYNPIFYIMTNFTTLQINTTTMSDLPPLPHYTLTPLQPLIPYISDFYLSLILPIAAYWIVSLAFHLIDTLDLWPQYRLHTPAEILKRNHVSRYEVARDVIIQQIIQTIVGAVLGLTEPEEMAGKTEFDIANWAQRIRIAQKALPSILSLIGLNASAISKNVAGNWPMVAGVLAGGKYPGLMEGLDVVSGQQIPAFAAWEMLAAKMIYWYIVPALQFGLAITIVDTWQYFLHRAMHMNKWLYTTFHSRHHRLYVPYAYGALYNHPFEGFLLDTLGASIGYKLSAMTSRQGMAFFVASTIKTVDDHCGYALPWDPLQHITSNNAGYHDIHHQSWGIKTNFSQPFFTFWDRILGTVWVGDTTARYERSRKAAEVLVEADKVKVVEKELREGEREKDVYYDHRTQNSAMGTWDSSSTIIVLWKAGVFVQWDEVDEEVDEVEMESVHYEMIG</sequence>
<evidence type="ECO:0000259" key="6">
    <source>
        <dbReference type="Pfam" id="PF04116"/>
    </source>
</evidence>